<accession>A0A1D2N772</accession>
<feature type="compositionally biased region" description="Basic and acidic residues" evidence="1">
    <location>
        <begin position="81"/>
        <end position="104"/>
    </location>
</feature>
<proteinExistence type="predicted"/>
<evidence type="ECO:0000256" key="1">
    <source>
        <dbReference type="SAM" id="MobiDB-lite"/>
    </source>
</evidence>
<keyword evidence="3" id="KW-1185">Reference proteome</keyword>
<dbReference type="EMBL" id="LJIJ01000170">
    <property type="protein sequence ID" value="ODN01119.1"/>
    <property type="molecule type" value="Genomic_DNA"/>
</dbReference>
<organism evidence="2 3">
    <name type="scientific">Orchesella cincta</name>
    <name type="common">Springtail</name>
    <name type="synonym">Podura cincta</name>
    <dbReference type="NCBI Taxonomy" id="48709"/>
    <lineage>
        <taxon>Eukaryota</taxon>
        <taxon>Metazoa</taxon>
        <taxon>Ecdysozoa</taxon>
        <taxon>Arthropoda</taxon>
        <taxon>Hexapoda</taxon>
        <taxon>Collembola</taxon>
        <taxon>Entomobryomorpha</taxon>
        <taxon>Entomobryoidea</taxon>
        <taxon>Orchesellidae</taxon>
        <taxon>Orchesellinae</taxon>
        <taxon>Orchesella</taxon>
    </lineage>
</organism>
<comment type="caution">
    <text evidence="2">The sequence shown here is derived from an EMBL/GenBank/DDBJ whole genome shotgun (WGS) entry which is preliminary data.</text>
</comment>
<protein>
    <submittedName>
        <fullName evidence="2">Uncharacterized protein</fullName>
    </submittedName>
</protein>
<dbReference type="AlphaFoldDB" id="A0A1D2N772"/>
<reference evidence="2 3" key="1">
    <citation type="journal article" date="2016" name="Genome Biol. Evol.">
        <title>Gene Family Evolution Reflects Adaptation to Soil Environmental Stressors in the Genome of the Collembolan Orchesella cincta.</title>
        <authorList>
            <person name="Faddeeva-Vakhrusheva A."/>
            <person name="Derks M.F."/>
            <person name="Anvar S.Y."/>
            <person name="Agamennone V."/>
            <person name="Suring W."/>
            <person name="Smit S."/>
            <person name="van Straalen N.M."/>
            <person name="Roelofs D."/>
        </authorList>
    </citation>
    <scope>NUCLEOTIDE SEQUENCE [LARGE SCALE GENOMIC DNA]</scope>
    <source>
        <tissue evidence="2">Mixed pool</tissue>
    </source>
</reference>
<evidence type="ECO:0000313" key="3">
    <source>
        <dbReference type="Proteomes" id="UP000094527"/>
    </source>
</evidence>
<feature type="compositionally biased region" description="Polar residues" evidence="1">
    <location>
        <begin position="324"/>
        <end position="339"/>
    </location>
</feature>
<feature type="region of interest" description="Disordered" evidence="1">
    <location>
        <begin position="47"/>
        <end position="119"/>
    </location>
</feature>
<name>A0A1D2N772_ORCCI</name>
<dbReference type="Proteomes" id="UP000094527">
    <property type="component" value="Unassembled WGS sequence"/>
</dbReference>
<evidence type="ECO:0000313" key="2">
    <source>
        <dbReference type="EMBL" id="ODN01119.1"/>
    </source>
</evidence>
<feature type="compositionally biased region" description="Polar residues" evidence="1">
    <location>
        <begin position="303"/>
        <end position="315"/>
    </location>
</feature>
<gene>
    <name evidence="2" type="ORF">Ocin01_05562</name>
</gene>
<feature type="region of interest" description="Disordered" evidence="1">
    <location>
        <begin position="303"/>
        <end position="345"/>
    </location>
</feature>
<sequence length="618" mass="70571">MTQVSLQSQAPANLFVIEDEKTIPVNCTDSQRQSDYPNQIRSTTYLVDQTSDNEDNHSYEPIGSLYEDRPKTARSSYIPNEGKRNVGPETTRKRTLSEKYDKKYNPKPNRCISSSSKRNVKGYRNSPLPYLTEMNIAMLKKAKLLNSPYLQGIKELESNIGDGIRPSKTADPYTKSTFLENTGYNLDRKISRTRSAGALDKCMNLVTEKWGRVLSAISGSVNTRENGYNGSRICNGMASENPFTLSEVDRVKAQYKNFLCQTNITEPKAPSSARQQMPRPIEVENRSKASEKKQAGVIKERNSCNNNVKPNISLETSKKPNCPGGTTQTEPNNKNIKNTSFHKKQSKAQQKMQRKVRDLCYNCDRSKYWSNEIRNYYEWNAFCLLRKYRKNTQKIKEEMKLLAQDGNYETDELWKRAEAFHDFIQVERDASAKSMESPGIPKKIDAKKFRYNPYLATARVVSNKERANVTKAGSRSPKNVIPETATYLVPPPRAPELSFLLPKIHRDIVCRKSVPKIPSKPANRSVFLSQPSYPKKTSLQGPQQLPVSTVDKLKSKILMELVQYSHDKCPLPVVRRPKSARENFSTPRWEPVDTLELVTSYIPESKSTCYISKRNKRR</sequence>